<evidence type="ECO:0000256" key="1">
    <source>
        <dbReference type="SAM" id="MobiDB-lite"/>
    </source>
</evidence>
<reference evidence="3" key="1">
    <citation type="journal article" date="2019" name="Int. J. Syst. Evol. Microbiol.">
        <title>The Global Catalogue of Microorganisms (GCM) 10K type strain sequencing project: providing services to taxonomists for standard genome sequencing and annotation.</title>
        <authorList>
            <consortium name="The Broad Institute Genomics Platform"/>
            <consortium name="The Broad Institute Genome Sequencing Center for Infectious Disease"/>
            <person name="Wu L."/>
            <person name="Ma J."/>
        </authorList>
    </citation>
    <scope>NUCLEOTIDE SEQUENCE [LARGE SCALE GENOMIC DNA]</scope>
    <source>
        <strain evidence="3">CECT 7806</strain>
    </source>
</reference>
<gene>
    <name evidence="2" type="ORF">QWZ18_19050</name>
</gene>
<keyword evidence="3" id="KW-1185">Reference proteome</keyword>
<evidence type="ECO:0000313" key="2">
    <source>
        <dbReference type="EMBL" id="MDN3572717.1"/>
    </source>
</evidence>
<evidence type="ECO:0000313" key="3">
    <source>
        <dbReference type="Proteomes" id="UP001244297"/>
    </source>
</evidence>
<feature type="region of interest" description="Disordered" evidence="1">
    <location>
        <begin position="1"/>
        <end position="61"/>
    </location>
</feature>
<sequence>MAGRVPDQSVDGPDGAGAPEAERSDDRTWPAPEAGRDAAEREKAETEIAAGDVADDLADFA</sequence>
<feature type="compositionally biased region" description="Basic and acidic residues" evidence="1">
    <location>
        <begin position="20"/>
        <end position="46"/>
    </location>
</feature>
<organism evidence="2 3">
    <name type="scientific">Methylobacterium longum</name>
    <dbReference type="NCBI Taxonomy" id="767694"/>
    <lineage>
        <taxon>Bacteria</taxon>
        <taxon>Pseudomonadati</taxon>
        <taxon>Pseudomonadota</taxon>
        <taxon>Alphaproteobacteria</taxon>
        <taxon>Hyphomicrobiales</taxon>
        <taxon>Methylobacteriaceae</taxon>
        <taxon>Methylobacterium</taxon>
    </lineage>
</organism>
<accession>A0ABT8AS07</accession>
<name>A0ABT8AS07_9HYPH</name>
<dbReference type="Proteomes" id="UP001244297">
    <property type="component" value="Unassembled WGS sequence"/>
</dbReference>
<dbReference type="RefSeq" id="WP_238285975.1">
    <property type="nucleotide sequence ID" value="NZ_BPQS01000004.1"/>
</dbReference>
<proteinExistence type="predicted"/>
<comment type="caution">
    <text evidence="2">The sequence shown here is derived from an EMBL/GenBank/DDBJ whole genome shotgun (WGS) entry which is preliminary data.</text>
</comment>
<dbReference type="EMBL" id="JAUFPT010000062">
    <property type="protein sequence ID" value="MDN3572717.1"/>
    <property type="molecule type" value="Genomic_DNA"/>
</dbReference>
<protein>
    <submittedName>
        <fullName evidence="2">Uncharacterized protein</fullName>
    </submittedName>
</protein>